<reference evidence="2" key="1">
    <citation type="submission" date="2023-03" db="EMBL/GenBank/DDBJ databases">
        <title>Massive genome expansion in bonnet fungi (Mycena s.s.) driven by repeated elements and novel gene families across ecological guilds.</title>
        <authorList>
            <consortium name="Lawrence Berkeley National Laboratory"/>
            <person name="Harder C.B."/>
            <person name="Miyauchi S."/>
            <person name="Viragh M."/>
            <person name="Kuo A."/>
            <person name="Thoen E."/>
            <person name="Andreopoulos B."/>
            <person name="Lu D."/>
            <person name="Skrede I."/>
            <person name="Drula E."/>
            <person name="Henrissat B."/>
            <person name="Morin E."/>
            <person name="Kohler A."/>
            <person name="Barry K."/>
            <person name="LaButti K."/>
            <person name="Morin E."/>
            <person name="Salamov A."/>
            <person name="Lipzen A."/>
            <person name="Mereny Z."/>
            <person name="Hegedus B."/>
            <person name="Baldrian P."/>
            <person name="Stursova M."/>
            <person name="Weitz H."/>
            <person name="Taylor A."/>
            <person name="Grigoriev I.V."/>
            <person name="Nagy L.G."/>
            <person name="Martin F."/>
            <person name="Kauserud H."/>
        </authorList>
    </citation>
    <scope>NUCLEOTIDE SEQUENCE</scope>
    <source>
        <strain evidence="2">CBHHK173m</strain>
    </source>
</reference>
<organism evidence="2 3">
    <name type="scientific">Mycena belliarum</name>
    <dbReference type="NCBI Taxonomy" id="1033014"/>
    <lineage>
        <taxon>Eukaryota</taxon>
        <taxon>Fungi</taxon>
        <taxon>Dikarya</taxon>
        <taxon>Basidiomycota</taxon>
        <taxon>Agaricomycotina</taxon>
        <taxon>Agaricomycetes</taxon>
        <taxon>Agaricomycetidae</taxon>
        <taxon>Agaricales</taxon>
        <taxon>Marasmiineae</taxon>
        <taxon>Mycenaceae</taxon>
        <taxon>Mycena</taxon>
    </lineage>
</organism>
<sequence>MVEIILPPRPTASPPQDHAAGVATSVRLPRLKTGSPPMCMHRRVCRPAAFHLTVSARPRRCTLIYFRGTETRVRVRVRMRTPARRALQSSVPSSTRATMRALPLPTSGSRGWRALRRTGSRKKICAPVPPRPTLFI</sequence>
<keyword evidence="3" id="KW-1185">Reference proteome</keyword>
<dbReference type="Proteomes" id="UP001222325">
    <property type="component" value="Unassembled WGS sequence"/>
</dbReference>
<evidence type="ECO:0000313" key="3">
    <source>
        <dbReference type="Proteomes" id="UP001222325"/>
    </source>
</evidence>
<gene>
    <name evidence="2" type="ORF">B0H15DRAFT_956677</name>
</gene>
<dbReference type="EMBL" id="JARJCN010000101">
    <property type="protein sequence ID" value="KAJ7075196.1"/>
    <property type="molecule type" value="Genomic_DNA"/>
</dbReference>
<proteinExistence type="predicted"/>
<name>A0AAD6XF03_9AGAR</name>
<feature type="region of interest" description="Disordered" evidence="1">
    <location>
        <begin position="91"/>
        <end position="111"/>
    </location>
</feature>
<evidence type="ECO:0000313" key="2">
    <source>
        <dbReference type="EMBL" id="KAJ7075196.1"/>
    </source>
</evidence>
<dbReference type="AlphaFoldDB" id="A0AAD6XF03"/>
<accession>A0AAD6XF03</accession>
<comment type="caution">
    <text evidence="2">The sequence shown here is derived from an EMBL/GenBank/DDBJ whole genome shotgun (WGS) entry which is preliminary data.</text>
</comment>
<feature type="region of interest" description="Disordered" evidence="1">
    <location>
        <begin position="1"/>
        <end position="20"/>
    </location>
</feature>
<evidence type="ECO:0000256" key="1">
    <source>
        <dbReference type="SAM" id="MobiDB-lite"/>
    </source>
</evidence>
<protein>
    <submittedName>
        <fullName evidence="2">Uncharacterized protein</fullName>
    </submittedName>
</protein>